<sequence>MPRTIICQQCGAILNLPAHIEPGKRLKCPKCAKRFVITEQDASSASTRPGEVDAAATSTYELPKRPASLDDLPLPTAEGDLRDAFDLPLLSADAEKSVGAGSRGQAGDVAALFKDDAPRRKKPTGAAARAHARRCTRCGGVVPVGMSLCSSCGTDQETGKHFGLDDDFAPAAPPPPSGPPLHIAIPGMLCGLAGVVLAILALIQSVRVEPGMYQYGWMALGVVAGYGIYGAVQFLRGKSVKNLILALTLGVIVNIIALIAVPIFEANFLEKEQVMVRVADTHQVDDAPDLSEWEIKPLVDRLDQQRITLGIVLIFLYAALSIYLNSPPVKRYFTRRQAQMQSISL</sequence>
<feature type="region of interest" description="Disordered" evidence="1">
    <location>
        <begin position="40"/>
        <end position="75"/>
    </location>
</feature>
<keyword evidence="2" id="KW-0472">Membrane</keyword>
<feature type="transmembrane region" description="Helical" evidence="2">
    <location>
        <begin position="183"/>
        <end position="203"/>
    </location>
</feature>
<reference evidence="4" key="1">
    <citation type="submission" date="2016-12" db="EMBL/GenBank/DDBJ databases">
        <title>Comparative genomics of four Isosphaeraceae planctomycetes: a common pool of plasmids and glycoside hydrolase genes.</title>
        <authorList>
            <person name="Ivanova A."/>
        </authorList>
    </citation>
    <scope>NUCLEOTIDE SEQUENCE [LARGE SCALE GENOMIC DNA]</scope>
    <source>
        <strain evidence="4">PX4</strain>
    </source>
</reference>
<protein>
    <submittedName>
        <fullName evidence="3">Uncharacterized protein</fullName>
    </submittedName>
</protein>
<evidence type="ECO:0000313" key="4">
    <source>
        <dbReference type="Proteomes" id="UP000186309"/>
    </source>
</evidence>
<keyword evidence="4" id="KW-1185">Reference proteome</keyword>
<gene>
    <name evidence="3" type="ORF">BSF38_02065</name>
</gene>
<organism evidence="3 4">
    <name type="scientific">Paludisphaera borealis</name>
    <dbReference type="NCBI Taxonomy" id="1387353"/>
    <lineage>
        <taxon>Bacteria</taxon>
        <taxon>Pseudomonadati</taxon>
        <taxon>Planctomycetota</taxon>
        <taxon>Planctomycetia</taxon>
        <taxon>Isosphaerales</taxon>
        <taxon>Isosphaeraceae</taxon>
        <taxon>Paludisphaera</taxon>
    </lineage>
</organism>
<feature type="transmembrane region" description="Helical" evidence="2">
    <location>
        <begin position="215"/>
        <end position="232"/>
    </location>
</feature>
<proteinExistence type="predicted"/>
<feature type="transmembrane region" description="Helical" evidence="2">
    <location>
        <begin position="244"/>
        <end position="264"/>
    </location>
</feature>
<name>A0A1U7CNS4_9BACT</name>
<evidence type="ECO:0000256" key="1">
    <source>
        <dbReference type="SAM" id="MobiDB-lite"/>
    </source>
</evidence>
<accession>A0A1U7CNS4</accession>
<keyword evidence="2" id="KW-1133">Transmembrane helix</keyword>
<keyword evidence="2" id="KW-0812">Transmembrane</keyword>
<feature type="transmembrane region" description="Helical" evidence="2">
    <location>
        <begin position="307"/>
        <end position="326"/>
    </location>
</feature>
<dbReference type="EMBL" id="CP019082">
    <property type="protein sequence ID" value="APW60590.1"/>
    <property type="molecule type" value="Genomic_DNA"/>
</dbReference>
<dbReference type="AlphaFoldDB" id="A0A1U7CNS4"/>
<dbReference type="OrthoDB" id="207848at2"/>
<evidence type="ECO:0000256" key="2">
    <source>
        <dbReference type="SAM" id="Phobius"/>
    </source>
</evidence>
<dbReference type="RefSeq" id="WP_076345339.1">
    <property type="nucleotide sequence ID" value="NZ_CP019082.1"/>
</dbReference>
<dbReference type="KEGG" id="pbor:BSF38_02065"/>
<dbReference type="Proteomes" id="UP000186309">
    <property type="component" value="Chromosome"/>
</dbReference>
<evidence type="ECO:0000313" key="3">
    <source>
        <dbReference type="EMBL" id="APW60590.1"/>
    </source>
</evidence>